<keyword evidence="4" id="KW-1185">Reference proteome</keyword>
<evidence type="ECO:0000313" key="4">
    <source>
        <dbReference type="Proteomes" id="UP000604273"/>
    </source>
</evidence>
<evidence type="ECO:0000259" key="2">
    <source>
        <dbReference type="Pfam" id="PF21762"/>
    </source>
</evidence>
<dbReference type="InterPro" id="IPR048519">
    <property type="entry name" value="Gfd2/YDR514C-like_C"/>
</dbReference>
<name>A0A8H4WYA7_9HYPO</name>
<dbReference type="EMBL" id="JABFAI010000118">
    <property type="protein sequence ID" value="KAF4954425.1"/>
    <property type="molecule type" value="Genomic_DNA"/>
</dbReference>
<sequence length="312" mass="36092">MSDNKELDHSWFKRPEVFVPQWVMGYVIETQRVSRWSWLQHENRQTWEDTEDSNFQIVSINIGDVVVEDHGVRSFHIGISILDTERLGDALAEPPEHDVNLAARVVQSHHWVVGDKEHSPEFEDMFRFGRMRYIPMEELEKEITDIVKNWNFFLITHGPDESLSFLRSRGVYLRALETINTSQAVQEVLHLPFDKVMSKDELVGEIGVPCEDPCLAGNAAHFTLRILLRLIYWDVDHHLHRADVPMDQWSLILKRIVDSPSKKRKLRRIRTSPPTDSSEQSSKRDDTVNSSTSSPLSSPPFKKESTPESSPE</sequence>
<evidence type="ECO:0000256" key="1">
    <source>
        <dbReference type="SAM" id="MobiDB-lite"/>
    </source>
</evidence>
<accession>A0A8H4WYA7</accession>
<dbReference type="Proteomes" id="UP000604273">
    <property type="component" value="Unassembled WGS sequence"/>
</dbReference>
<dbReference type="OrthoDB" id="5953249at2759"/>
<organism evidence="3 4">
    <name type="scientific">Fusarium gaditjirri</name>
    <dbReference type="NCBI Taxonomy" id="282569"/>
    <lineage>
        <taxon>Eukaryota</taxon>
        <taxon>Fungi</taxon>
        <taxon>Dikarya</taxon>
        <taxon>Ascomycota</taxon>
        <taxon>Pezizomycotina</taxon>
        <taxon>Sordariomycetes</taxon>
        <taxon>Hypocreomycetidae</taxon>
        <taxon>Hypocreales</taxon>
        <taxon>Nectriaceae</taxon>
        <taxon>Fusarium</taxon>
        <taxon>Fusarium nisikadoi species complex</taxon>
    </lineage>
</organism>
<proteinExistence type="predicted"/>
<reference evidence="3" key="1">
    <citation type="journal article" date="2020" name="BMC Genomics">
        <title>Correction to: Identification and distribution of gene clusters required for synthesis of sphingolipid metabolism inhibitors in diverse species of the filamentous fungus Fusarium.</title>
        <authorList>
            <person name="Kim H.S."/>
            <person name="Lohmar J.M."/>
            <person name="Busman M."/>
            <person name="Brown D.W."/>
            <person name="Naumann T.A."/>
            <person name="Divon H.H."/>
            <person name="Lysoe E."/>
            <person name="Uhlig S."/>
            <person name="Proctor R.H."/>
        </authorList>
    </citation>
    <scope>NUCLEOTIDE SEQUENCE</scope>
    <source>
        <strain evidence="3">NRRL 45417</strain>
    </source>
</reference>
<feature type="region of interest" description="Disordered" evidence="1">
    <location>
        <begin position="263"/>
        <end position="312"/>
    </location>
</feature>
<protein>
    <recommendedName>
        <fullName evidence="2">Gfd2/YDR514C-like C-terminal domain-containing protein</fullName>
    </recommendedName>
</protein>
<feature type="compositionally biased region" description="Low complexity" evidence="1">
    <location>
        <begin position="290"/>
        <end position="300"/>
    </location>
</feature>
<dbReference type="InterPro" id="IPR040151">
    <property type="entry name" value="Gfd2/YDR514C-like"/>
</dbReference>
<dbReference type="AlphaFoldDB" id="A0A8H4WYA7"/>
<dbReference type="PANTHER" id="PTHR28083:SF1">
    <property type="entry name" value="GOOD FOR FULL DBP5 ACTIVITY PROTEIN 2"/>
    <property type="match status" value="1"/>
</dbReference>
<feature type="domain" description="Gfd2/YDR514C-like C-terminal" evidence="2">
    <location>
        <begin position="77"/>
        <end position="229"/>
    </location>
</feature>
<dbReference type="GO" id="GO:0005634">
    <property type="term" value="C:nucleus"/>
    <property type="evidence" value="ECO:0007669"/>
    <property type="project" value="TreeGrafter"/>
</dbReference>
<evidence type="ECO:0000313" key="3">
    <source>
        <dbReference type="EMBL" id="KAF4954425.1"/>
    </source>
</evidence>
<dbReference type="PANTHER" id="PTHR28083">
    <property type="entry name" value="GOOD FOR FULL DBP5 ACTIVITY PROTEIN 2"/>
    <property type="match status" value="1"/>
</dbReference>
<dbReference type="Pfam" id="PF21762">
    <property type="entry name" value="DEDDh_C"/>
    <property type="match status" value="1"/>
</dbReference>
<comment type="caution">
    <text evidence="3">The sequence shown here is derived from an EMBL/GenBank/DDBJ whole genome shotgun (WGS) entry which is preliminary data.</text>
</comment>
<reference evidence="3" key="2">
    <citation type="submission" date="2020-05" db="EMBL/GenBank/DDBJ databases">
        <authorList>
            <person name="Kim H.-S."/>
            <person name="Proctor R.H."/>
            <person name="Brown D.W."/>
        </authorList>
    </citation>
    <scope>NUCLEOTIDE SEQUENCE</scope>
    <source>
        <strain evidence="3">NRRL 45417</strain>
    </source>
</reference>
<gene>
    <name evidence="3" type="ORF">FGADI_5291</name>
</gene>